<protein>
    <submittedName>
        <fullName evidence="2">Uncharacterized protein</fullName>
    </submittedName>
</protein>
<dbReference type="AlphaFoldDB" id="D6WTI3"/>
<gene>
    <name evidence="2" type="primary">GLEAN_10183</name>
    <name evidence="2" type="ORF">TcasGA2_TC010183</name>
</gene>
<dbReference type="HOGENOM" id="CLU_1909362_0_0_1"/>
<dbReference type="Proteomes" id="UP000007266">
    <property type="component" value="Linkage group 7"/>
</dbReference>
<evidence type="ECO:0000256" key="1">
    <source>
        <dbReference type="SAM" id="MobiDB-lite"/>
    </source>
</evidence>
<dbReference type="EMBL" id="KQ971354">
    <property type="protein sequence ID" value="EFA07182.1"/>
    <property type="molecule type" value="Genomic_DNA"/>
</dbReference>
<feature type="region of interest" description="Disordered" evidence="1">
    <location>
        <begin position="1"/>
        <end position="34"/>
    </location>
</feature>
<proteinExistence type="predicted"/>
<evidence type="ECO:0000313" key="2">
    <source>
        <dbReference type="EMBL" id="EFA07182.1"/>
    </source>
</evidence>
<reference evidence="2 3" key="1">
    <citation type="journal article" date="2008" name="Nature">
        <title>The genome of the model beetle and pest Tribolium castaneum.</title>
        <authorList>
            <consortium name="Tribolium Genome Sequencing Consortium"/>
            <person name="Richards S."/>
            <person name="Gibbs R.A."/>
            <person name="Weinstock G.M."/>
            <person name="Brown S.J."/>
            <person name="Denell R."/>
            <person name="Beeman R.W."/>
            <person name="Gibbs R."/>
            <person name="Beeman R.W."/>
            <person name="Brown S.J."/>
            <person name="Bucher G."/>
            <person name="Friedrich M."/>
            <person name="Grimmelikhuijzen C.J."/>
            <person name="Klingler M."/>
            <person name="Lorenzen M."/>
            <person name="Richards S."/>
            <person name="Roth S."/>
            <person name="Schroder R."/>
            <person name="Tautz D."/>
            <person name="Zdobnov E.M."/>
            <person name="Muzny D."/>
            <person name="Gibbs R.A."/>
            <person name="Weinstock G.M."/>
            <person name="Attaway T."/>
            <person name="Bell S."/>
            <person name="Buhay C.J."/>
            <person name="Chandrabose M.N."/>
            <person name="Chavez D."/>
            <person name="Clerk-Blankenburg K.P."/>
            <person name="Cree A."/>
            <person name="Dao M."/>
            <person name="Davis C."/>
            <person name="Chacko J."/>
            <person name="Dinh H."/>
            <person name="Dugan-Rocha S."/>
            <person name="Fowler G."/>
            <person name="Garner T.T."/>
            <person name="Garnes J."/>
            <person name="Gnirke A."/>
            <person name="Hawes A."/>
            <person name="Hernandez J."/>
            <person name="Hines S."/>
            <person name="Holder M."/>
            <person name="Hume J."/>
            <person name="Jhangiani S.N."/>
            <person name="Joshi V."/>
            <person name="Khan Z.M."/>
            <person name="Jackson L."/>
            <person name="Kovar C."/>
            <person name="Kowis A."/>
            <person name="Lee S."/>
            <person name="Lewis L.R."/>
            <person name="Margolis J."/>
            <person name="Morgan M."/>
            <person name="Nazareth L.V."/>
            <person name="Nguyen N."/>
            <person name="Okwuonu G."/>
            <person name="Parker D."/>
            <person name="Richards S."/>
            <person name="Ruiz S.J."/>
            <person name="Santibanez J."/>
            <person name="Savard J."/>
            <person name="Scherer S.E."/>
            <person name="Schneider B."/>
            <person name="Sodergren E."/>
            <person name="Tautz D."/>
            <person name="Vattahil S."/>
            <person name="Villasana D."/>
            <person name="White C.S."/>
            <person name="Wright R."/>
            <person name="Park Y."/>
            <person name="Beeman R.W."/>
            <person name="Lord J."/>
            <person name="Oppert B."/>
            <person name="Lorenzen M."/>
            <person name="Brown S."/>
            <person name="Wang L."/>
            <person name="Savard J."/>
            <person name="Tautz D."/>
            <person name="Richards S."/>
            <person name="Weinstock G."/>
            <person name="Gibbs R.A."/>
            <person name="Liu Y."/>
            <person name="Worley K."/>
            <person name="Weinstock G."/>
            <person name="Elsik C.G."/>
            <person name="Reese J.T."/>
            <person name="Elhaik E."/>
            <person name="Landan G."/>
            <person name="Graur D."/>
            <person name="Arensburger P."/>
            <person name="Atkinson P."/>
            <person name="Beeman R.W."/>
            <person name="Beidler J."/>
            <person name="Brown S.J."/>
            <person name="Demuth J.P."/>
            <person name="Drury D.W."/>
            <person name="Du Y.Z."/>
            <person name="Fujiwara H."/>
            <person name="Lorenzen M."/>
            <person name="Maselli V."/>
            <person name="Osanai M."/>
            <person name="Park Y."/>
            <person name="Robertson H.M."/>
            <person name="Tu Z."/>
            <person name="Wang J.J."/>
            <person name="Wang S."/>
            <person name="Richards S."/>
            <person name="Song H."/>
            <person name="Zhang L."/>
            <person name="Sodergren E."/>
            <person name="Werner D."/>
            <person name="Stanke M."/>
            <person name="Morgenstern B."/>
            <person name="Solovyev V."/>
            <person name="Kosarev P."/>
            <person name="Brown G."/>
            <person name="Chen H.C."/>
            <person name="Ermolaeva O."/>
            <person name="Hlavina W."/>
            <person name="Kapustin Y."/>
            <person name="Kiryutin B."/>
            <person name="Kitts P."/>
            <person name="Maglott D."/>
            <person name="Pruitt K."/>
            <person name="Sapojnikov V."/>
            <person name="Souvorov A."/>
            <person name="Mackey A.J."/>
            <person name="Waterhouse R.M."/>
            <person name="Wyder S."/>
            <person name="Zdobnov E.M."/>
            <person name="Zdobnov E.M."/>
            <person name="Wyder S."/>
            <person name="Kriventseva E.V."/>
            <person name="Kadowaki T."/>
            <person name="Bork P."/>
            <person name="Aranda M."/>
            <person name="Bao R."/>
            <person name="Beermann A."/>
            <person name="Berns N."/>
            <person name="Bolognesi R."/>
            <person name="Bonneton F."/>
            <person name="Bopp D."/>
            <person name="Brown S.J."/>
            <person name="Bucher G."/>
            <person name="Butts T."/>
            <person name="Chaumot A."/>
            <person name="Denell R.E."/>
            <person name="Ferrier D.E."/>
            <person name="Friedrich M."/>
            <person name="Gordon C.M."/>
            <person name="Jindra M."/>
            <person name="Klingler M."/>
            <person name="Lan Q."/>
            <person name="Lattorff H.M."/>
            <person name="Laudet V."/>
            <person name="von Levetsow C."/>
            <person name="Liu Z."/>
            <person name="Lutz R."/>
            <person name="Lynch J.A."/>
            <person name="da Fonseca R.N."/>
            <person name="Posnien N."/>
            <person name="Reuter R."/>
            <person name="Roth S."/>
            <person name="Savard J."/>
            <person name="Schinko J.B."/>
            <person name="Schmitt C."/>
            <person name="Schoppmeier M."/>
            <person name="Schroder R."/>
            <person name="Shippy T.D."/>
            <person name="Simonnet F."/>
            <person name="Marques-Souza H."/>
            <person name="Tautz D."/>
            <person name="Tomoyasu Y."/>
            <person name="Trauner J."/>
            <person name="Van der Zee M."/>
            <person name="Vervoort M."/>
            <person name="Wittkopp N."/>
            <person name="Wimmer E.A."/>
            <person name="Yang X."/>
            <person name="Jones A.K."/>
            <person name="Sattelle D.B."/>
            <person name="Ebert P.R."/>
            <person name="Nelson D."/>
            <person name="Scott J.G."/>
            <person name="Beeman R.W."/>
            <person name="Muthukrishnan S."/>
            <person name="Kramer K.J."/>
            <person name="Arakane Y."/>
            <person name="Beeman R.W."/>
            <person name="Zhu Q."/>
            <person name="Hogenkamp D."/>
            <person name="Dixit R."/>
            <person name="Oppert B."/>
            <person name="Jiang H."/>
            <person name="Zou Z."/>
            <person name="Marshall J."/>
            <person name="Elpidina E."/>
            <person name="Vinokurov K."/>
            <person name="Oppert C."/>
            <person name="Zou Z."/>
            <person name="Evans J."/>
            <person name="Lu Z."/>
            <person name="Zhao P."/>
            <person name="Sumathipala N."/>
            <person name="Altincicek B."/>
            <person name="Vilcinskas A."/>
            <person name="Williams M."/>
            <person name="Hultmark D."/>
            <person name="Hetru C."/>
            <person name="Jiang H."/>
            <person name="Grimmelikhuijzen C.J."/>
            <person name="Hauser F."/>
            <person name="Cazzamali G."/>
            <person name="Williamson M."/>
            <person name="Park Y."/>
            <person name="Li B."/>
            <person name="Tanaka Y."/>
            <person name="Predel R."/>
            <person name="Neupert S."/>
            <person name="Schachtner J."/>
            <person name="Verleyen P."/>
            <person name="Raible F."/>
            <person name="Bork P."/>
            <person name="Friedrich M."/>
            <person name="Walden K.K."/>
            <person name="Robertson H.M."/>
            <person name="Angeli S."/>
            <person name="Foret S."/>
            <person name="Bucher G."/>
            <person name="Schuetz S."/>
            <person name="Maleszka R."/>
            <person name="Wimmer E.A."/>
            <person name="Beeman R.W."/>
            <person name="Lorenzen M."/>
            <person name="Tomoyasu Y."/>
            <person name="Miller S.C."/>
            <person name="Grossmann D."/>
            <person name="Bucher G."/>
        </authorList>
    </citation>
    <scope>NUCLEOTIDE SEQUENCE [LARGE SCALE GENOMIC DNA]</scope>
    <source>
        <strain evidence="2 3">Georgia GA2</strain>
    </source>
</reference>
<name>D6WTI3_TRICA</name>
<sequence>MDRALTDAQARPESSLTAGKRRRPPASKNNPPDNCIAPEQKCIFPKSGIFVTRVSFGYDARGHIGRVRVTMTTSLSSETGRGAKTFNQKICIPAVEKSCGGWRGGATAWPDECRLADKKGIKERMRKNEFLCF</sequence>
<evidence type="ECO:0000313" key="3">
    <source>
        <dbReference type="Proteomes" id="UP000007266"/>
    </source>
</evidence>
<dbReference type="InParanoid" id="D6WTI3"/>
<organism evidence="2 3">
    <name type="scientific">Tribolium castaneum</name>
    <name type="common">Red flour beetle</name>
    <dbReference type="NCBI Taxonomy" id="7070"/>
    <lineage>
        <taxon>Eukaryota</taxon>
        <taxon>Metazoa</taxon>
        <taxon>Ecdysozoa</taxon>
        <taxon>Arthropoda</taxon>
        <taxon>Hexapoda</taxon>
        <taxon>Insecta</taxon>
        <taxon>Pterygota</taxon>
        <taxon>Neoptera</taxon>
        <taxon>Endopterygota</taxon>
        <taxon>Coleoptera</taxon>
        <taxon>Polyphaga</taxon>
        <taxon>Cucujiformia</taxon>
        <taxon>Tenebrionidae</taxon>
        <taxon>Tenebrionidae incertae sedis</taxon>
        <taxon>Tribolium</taxon>
    </lineage>
</organism>
<accession>D6WTI3</accession>
<keyword evidence="3" id="KW-1185">Reference proteome</keyword>
<reference evidence="2 3" key="2">
    <citation type="journal article" date="2010" name="Nucleic Acids Res.">
        <title>BeetleBase in 2010: revisions to provide comprehensive genomic information for Tribolium castaneum.</title>
        <authorList>
            <person name="Kim H.S."/>
            <person name="Murphy T."/>
            <person name="Xia J."/>
            <person name="Caragea D."/>
            <person name="Park Y."/>
            <person name="Beeman R.W."/>
            <person name="Lorenzen M.D."/>
            <person name="Butcher S."/>
            <person name="Manak J.R."/>
            <person name="Brown S.J."/>
        </authorList>
    </citation>
    <scope>GENOME REANNOTATION</scope>
    <source>
        <strain evidence="2 3">Georgia GA2</strain>
    </source>
</reference>